<accession>A0A382EXH6</accession>
<dbReference type="EMBL" id="UINC01046539">
    <property type="protein sequence ID" value="SVB54693.1"/>
    <property type="molecule type" value="Genomic_DNA"/>
</dbReference>
<feature type="non-terminal residue" evidence="1">
    <location>
        <position position="1"/>
    </location>
</feature>
<dbReference type="AlphaFoldDB" id="A0A382EXH6"/>
<organism evidence="1">
    <name type="scientific">marine metagenome</name>
    <dbReference type="NCBI Taxonomy" id="408172"/>
    <lineage>
        <taxon>unclassified sequences</taxon>
        <taxon>metagenomes</taxon>
        <taxon>ecological metagenomes</taxon>
    </lineage>
</organism>
<proteinExistence type="predicted"/>
<sequence length="59" mass="6607">PEEIDAIFREGICVLAAHAFLKAHGEDGFVDGERGDANERIKRFSSIGAVVLKQYFEKR</sequence>
<evidence type="ECO:0000313" key="1">
    <source>
        <dbReference type="EMBL" id="SVB54693.1"/>
    </source>
</evidence>
<gene>
    <name evidence="1" type="ORF">METZ01_LOCUS207547</name>
</gene>
<reference evidence="1" key="1">
    <citation type="submission" date="2018-05" db="EMBL/GenBank/DDBJ databases">
        <authorList>
            <person name="Lanie J.A."/>
            <person name="Ng W.-L."/>
            <person name="Kazmierczak K.M."/>
            <person name="Andrzejewski T.M."/>
            <person name="Davidsen T.M."/>
            <person name="Wayne K.J."/>
            <person name="Tettelin H."/>
            <person name="Glass J.I."/>
            <person name="Rusch D."/>
            <person name="Podicherti R."/>
            <person name="Tsui H.-C.T."/>
            <person name="Winkler M.E."/>
        </authorList>
    </citation>
    <scope>NUCLEOTIDE SEQUENCE</scope>
</reference>
<protein>
    <submittedName>
        <fullName evidence="1">Uncharacterized protein</fullName>
    </submittedName>
</protein>
<name>A0A382EXH6_9ZZZZ</name>